<dbReference type="Pfam" id="PF05725">
    <property type="entry name" value="FNIP"/>
    <property type="match status" value="2"/>
</dbReference>
<name>A0A3G5A117_9VIRU</name>
<dbReference type="InterPro" id="IPR008615">
    <property type="entry name" value="FNIP"/>
</dbReference>
<dbReference type="InterPro" id="IPR051251">
    <property type="entry name" value="STK_FNIP-Repeat"/>
</dbReference>
<proteinExistence type="predicted"/>
<evidence type="ECO:0000313" key="1">
    <source>
        <dbReference type="EMBL" id="AYV79881.1"/>
    </source>
</evidence>
<protein>
    <recommendedName>
        <fullName evidence="2">F-box and FNIP repeat-containing protein</fullName>
    </recommendedName>
</protein>
<sequence>MNEIDRCLEQFYFRGRTRLVFDNSFDRLLDDAHFPDSLVRIKFGYSYDRSLDGVSFPDNVCAIYFGTRFNQSLDKVIFPKNLSKIRFGSEFNKPIDNLPCSIEKLVFYTVNMNVTNLPFSVKLIKIIYVDDMTMEGLIRIPYGCRIVDSRNRVVK</sequence>
<dbReference type="EMBL" id="MK072199">
    <property type="protein sequence ID" value="AYV79881.1"/>
    <property type="molecule type" value="Genomic_DNA"/>
</dbReference>
<evidence type="ECO:0008006" key="2">
    <source>
        <dbReference type="Google" id="ProtNLM"/>
    </source>
</evidence>
<dbReference type="InterPro" id="IPR032675">
    <property type="entry name" value="LRR_dom_sf"/>
</dbReference>
<accession>A0A3G5A117</accession>
<dbReference type="PANTHER" id="PTHR32134:SF169">
    <property type="entry name" value="FNIP REPEAT-CONTAINING PROTEIN-RELATED"/>
    <property type="match status" value="1"/>
</dbReference>
<dbReference type="Gene3D" id="3.80.10.10">
    <property type="entry name" value="Ribonuclease Inhibitor"/>
    <property type="match status" value="1"/>
</dbReference>
<organism evidence="1">
    <name type="scientific">Gaeavirus sp</name>
    <dbReference type="NCBI Taxonomy" id="2487767"/>
    <lineage>
        <taxon>Viruses</taxon>
        <taxon>Varidnaviria</taxon>
        <taxon>Bamfordvirae</taxon>
        <taxon>Nucleocytoviricota</taxon>
        <taxon>Megaviricetes</taxon>
        <taxon>Imitervirales</taxon>
        <taxon>Mimiviridae</taxon>
        <taxon>Klosneuvirinae</taxon>
    </lineage>
</organism>
<gene>
    <name evidence="1" type="ORF">Gaeavirus1_18</name>
</gene>
<reference evidence="1" key="1">
    <citation type="submission" date="2018-10" db="EMBL/GenBank/DDBJ databases">
        <title>Hidden diversity of soil giant viruses.</title>
        <authorList>
            <person name="Schulz F."/>
            <person name="Alteio L."/>
            <person name="Goudeau D."/>
            <person name="Ryan E.M."/>
            <person name="Malmstrom R.R."/>
            <person name="Blanchard J."/>
            <person name="Woyke T."/>
        </authorList>
    </citation>
    <scope>NUCLEOTIDE SEQUENCE</scope>
    <source>
        <strain evidence="1">GAV1</strain>
    </source>
</reference>
<dbReference type="PANTHER" id="PTHR32134">
    <property type="entry name" value="FNIP REPEAT-CONTAINING PROTEIN"/>
    <property type="match status" value="1"/>
</dbReference>